<evidence type="ECO:0000313" key="3">
    <source>
        <dbReference type="Proteomes" id="UP000095287"/>
    </source>
</evidence>
<dbReference type="SUPFAM" id="SSF48371">
    <property type="entry name" value="ARM repeat"/>
    <property type="match status" value="1"/>
</dbReference>
<dbReference type="InterPro" id="IPR016024">
    <property type="entry name" value="ARM-type_fold"/>
</dbReference>
<feature type="compositionally biased region" description="Polar residues" evidence="2">
    <location>
        <begin position="23"/>
        <end position="63"/>
    </location>
</feature>
<dbReference type="SMART" id="SM00185">
    <property type="entry name" value="ARM"/>
    <property type="match status" value="4"/>
</dbReference>
<dbReference type="GO" id="GO:0007155">
    <property type="term" value="P:cell adhesion"/>
    <property type="evidence" value="ECO:0007669"/>
    <property type="project" value="InterPro"/>
</dbReference>
<dbReference type="WBParaSite" id="L893_g23144.t1">
    <property type="protein sequence ID" value="L893_g23144.t1"/>
    <property type="gene ID" value="L893_g23144"/>
</dbReference>
<keyword evidence="3" id="KW-1185">Reference proteome</keyword>
<feature type="region of interest" description="Disordered" evidence="2">
    <location>
        <begin position="23"/>
        <end position="64"/>
    </location>
</feature>
<dbReference type="Gene3D" id="1.25.10.10">
    <property type="entry name" value="Leucine-rich Repeat Variant"/>
    <property type="match status" value="1"/>
</dbReference>
<dbReference type="AlphaFoldDB" id="A0A1I7Z637"/>
<keyword evidence="1" id="KW-0217">Developmental protein</keyword>
<sequence>MNSHATEHPYGLGNPYPQCMPSTSAFPRFPQNNFQNGANQPSYYNFSKQHPTSNYLQPPSQNFAPPRFSSPGPMQQFQHNYLNRQQNTQHWVQQQFHGGFCSPGPGSSYASPAHSVVSHVSRYSTASQLTVVTSISPVAFCGAGSGPGTENIDPQFEQKALPHAVAQLHANLRLKSLSIEQVVRCLQTITQSASRYSVPEQKRSRLADFLDRGSIQRLFEFILVTSGEILPMDPTMALNDPFQILRRVWKLMFFLARCDVCSETLLQMKAVKQLVTCVLHAVRVGLNHSAYAILVFRKLLESRHGTEFRQVARAAPSVERLLGYLPYCHKTETPKQSSLASGNKYDVLNCLRLLLSGEIGSRRENDGTTVVRQKFVEMGGVEAMLQVLREDVEEPVLTSASGTLKAIVKTKGSERVAERMVSLGAIQVLAARLDHGSPILVQNCLMCMANICDQKAALESQAIETAIPQAVAVLGTTDIRIDQYATGFLVNVSTVPRLKEFVVRSGAVRALLQLVSMHAYTLFSTQRPEMAPTTAKPYVDVLDNSIRIIAYLSHGVNDAAVVRQLLVELSSFDDSLNLLKNLLKAAPPPDSQLRRSARKFRFIAENHLQLRRHVLLIVLRNMNQFGGANPFAEKLRAFSDAYVFPHTAFLLLFEVSDALRKIKANGSFSSRSVNDELQEITRLQAITIPNLVKEFAKLPEFGNYVAAYVKNEFFVNFFTSIRLHDNEQTEIQLVDFCTELLRLPTIRGNDTEAIRRLGLEQNPGRNERIAFAYDRLRLALGGDSDGFSDDSMGS</sequence>
<proteinExistence type="predicted"/>
<evidence type="ECO:0000256" key="1">
    <source>
        <dbReference type="ARBA" id="ARBA00022473"/>
    </source>
</evidence>
<reference evidence="4" key="1">
    <citation type="submission" date="2016-11" db="UniProtKB">
        <authorList>
            <consortium name="WormBaseParasite"/>
        </authorList>
    </citation>
    <scope>IDENTIFICATION</scope>
</reference>
<evidence type="ECO:0000256" key="2">
    <source>
        <dbReference type="SAM" id="MobiDB-lite"/>
    </source>
</evidence>
<dbReference type="PANTHER" id="PTHR45976">
    <property type="entry name" value="ARMADILLO SEGMENT POLARITY PROTEIN"/>
    <property type="match status" value="1"/>
</dbReference>
<evidence type="ECO:0000313" key="4">
    <source>
        <dbReference type="WBParaSite" id="L893_g23144.t1"/>
    </source>
</evidence>
<dbReference type="InterPro" id="IPR000225">
    <property type="entry name" value="Armadillo"/>
</dbReference>
<dbReference type="InterPro" id="IPR011989">
    <property type="entry name" value="ARM-like"/>
</dbReference>
<accession>A0A1I7Z637</accession>
<dbReference type="InterPro" id="IPR013284">
    <property type="entry name" value="Beta-catenin"/>
</dbReference>
<dbReference type="Proteomes" id="UP000095287">
    <property type="component" value="Unplaced"/>
</dbReference>
<name>A0A1I7Z637_9BILA</name>
<dbReference type="GO" id="GO:0045296">
    <property type="term" value="F:cadherin binding"/>
    <property type="evidence" value="ECO:0007669"/>
    <property type="project" value="InterPro"/>
</dbReference>
<organism evidence="3 4">
    <name type="scientific">Steinernema glaseri</name>
    <dbReference type="NCBI Taxonomy" id="37863"/>
    <lineage>
        <taxon>Eukaryota</taxon>
        <taxon>Metazoa</taxon>
        <taxon>Ecdysozoa</taxon>
        <taxon>Nematoda</taxon>
        <taxon>Chromadorea</taxon>
        <taxon>Rhabditida</taxon>
        <taxon>Tylenchina</taxon>
        <taxon>Panagrolaimomorpha</taxon>
        <taxon>Strongyloidoidea</taxon>
        <taxon>Steinernematidae</taxon>
        <taxon>Steinernema</taxon>
    </lineage>
</organism>
<protein>
    <submittedName>
        <fullName evidence="4">Armadillo repeat-containing protein 8</fullName>
    </submittedName>
</protein>